<dbReference type="EMBL" id="CAJHNH020001461">
    <property type="protein sequence ID" value="CAG5123184.1"/>
    <property type="molecule type" value="Genomic_DNA"/>
</dbReference>
<evidence type="ECO:0000256" key="7">
    <source>
        <dbReference type="SAM" id="Coils"/>
    </source>
</evidence>
<accession>A0A8S3Z1J5</accession>
<dbReference type="PANTHER" id="PTHR31759:SF1">
    <property type="entry name" value="COILED-COIL DOMAIN-CONTAINING PROTEIN 167"/>
    <property type="match status" value="1"/>
</dbReference>
<feature type="coiled-coil region" evidence="7">
    <location>
        <begin position="1"/>
        <end position="28"/>
    </location>
</feature>
<dbReference type="GO" id="GO:0016020">
    <property type="term" value="C:membrane"/>
    <property type="evidence" value="ECO:0007669"/>
    <property type="project" value="UniProtKB-SubCell"/>
</dbReference>
<reference evidence="9" key="1">
    <citation type="submission" date="2021-04" db="EMBL/GenBank/DDBJ databases">
        <authorList>
            <consortium name="Molecular Ecology Group"/>
        </authorList>
    </citation>
    <scope>NUCLEOTIDE SEQUENCE</scope>
</reference>
<dbReference type="PANTHER" id="PTHR31759">
    <property type="entry name" value="COILED-COIL DOMAIN-CONTAINING PROTEIN 167"/>
    <property type="match status" value="1"/>
</dbReference>
<keyword evidence="10" id="KW-1185">Reference proteome</keyword>
<protein>
    <recommendedName>
        <fullName evidence="2">Coiled-coil domain-containing protein 167</fullName>
    </recommendedName>
</protein>
<dbReference type="InterPro" id="IPR028194">
    <property type="entry name" value="CC167"/>
</dbReference>
<dbReference type="Pfam" id="PF15188">
    <property type="entry name" value="CCDC-167"/>
    <property type="match status" value="1"/>
</dbReference>
<keyword evidence="4 8" id="KW-1133">Transmembrane helix</keyword>
<evidence type="ECO:0000256" key="8">
    <source>
        <dbReference type="SAM" id="Phobius"/>
    </source>
</evidence>
<keyword evidence="3 8" id="KW-0812">Transmembrane</keyword>
<evidence type="ECO:0000256" key="4">
    <source>
        <dbReference type="ARBA" id="ARBA00022989"/>
    </source>
</evidence>
<name>A0A8S3Z1J5_9EUPU</name>
<dbReference type="Proteomes" id="UP000678393">
    <property type="component" value="Unassembled WGS sequence"/>
</dbReference>
<sequence length="101" mass="11814">MKTIATEIDRIEEEIKRCETRLDAIERLCRLTNMTGEKWESIQKEKAALEKQVTDKRTKLKGLRWENWRSMLVSLILLGFMFCIFYCLYSPSSVTSSAQSS</sequence>
<feature type="transmembrane region" description="Helical" evidence="8">
    <location>
        <begin position="71"/>
        <end position="91"/>
    </location>
</feature>
<organism evidence="9 10">
    <name type="scientific">Candidula unifasciata</name>
    <dbReference type="NCBI Taxonomy" id="100452"/>
    <lineage>
        <taxon>Eukaryota</taxon>
        <taxon>Metazoa</taxon>
        <taxon>Spiralia</taxon>
        <taxon>Lophotrochozoa</taxon>
        <taxon>Mollusca</taxon>
        <taxon>Gastropoda</taxon>
        <taxon>Heterobranchia</taxon>
        <taxon>Euthyneura</taxon>
        <taxon>Panpulmonata</taxon>
        <taxon>Eupulmonata</taxon>
        <taxon>Stylommatophora</taxon>
        <taxon>Helicina</taxon>
        <taxon>Helicoidea</taxon>
        <taxon>Geomitridae</taxon>
        <taxon>Candidula</taxon>
    </lineage>
</organism>
<comment type="subcellular location">
    <subcellularLocation>
        <location evidence="1">Membrane</location>
        <topology evidence="1">Single-pass membrane protein</topology>
    </subcellularLocation>
</comment>
<keyword evidence="6 8" id="KW-0472">Membrane</keyword>
<proteinExistence type="predicted"/>
<evidence type="ECO:0000256" key="2">
    <source>
        <dbReference type="ARBA" id="ARBA00022350"/>
    </source>
</evidence>
<evidence type="ECO:0000313" key="10">
    <source>
        <dbReference type="Proteomes" id="UP000678393"/>
    </source>
</evidence>
<evidence type="ECO:0000256" key="5">
    <source>
        <dbReference type="ARBA" id="ARBA00023054"/>
    </source>
</evidence>
<dbReference type="AlphaFoldDB" id="A0A8S3Z1J5"/>
<evidence type="ECO:0000256" key="3">
    <source>
        <dbReference type="ARBA" id="ARBA00022692"/>
    </source>
</evidence>
<dbReference type="OrthoDB" id="6435278at2759"/>
<comment type="caution">
    <text evidence="9">The sequence shown here is derived from an EMBL/GenBank/DDBJ whole genome shotgun (WGS) entry which is preliminary data.</text>
</comment>
<evidence type="ECO:0000256" key="6">
    <source>
        <dbReference type="ARBA" id="ARBA00023136"/>
    </source>
</evidence>
<evidence type="ECO:0000256" key="1">
    <source>
        <dbReference type="ARBA" id="ARBA00004167"/>
    </source>
</evidence>
<keyword evidence="5 7" id="KW-0175">Coiled coil</keyword>
<gene>
    <name evidence="9" type="ORF">CUNI_LOCUS8742</name>
</gene>
<evidence type="ECO:0000313" key="9">
    <source>
        <dbReference type="EMBL" id="CAG5123184.1"/>
    </source>
</evidence>